<evidence type="ECO:0000256" key="12">
    <source>
        <dbReference type="ARBA" id="ARBA00064483"/>
    </source>
</evidence>
<dbReference type="Pfam" id="PF01170">
    <property type="entry name" value="UPF0020"/>
    <property type="match status" value="1"/>
</dbReference>
<evidence type="ECO:0000256" key="13">
    <source>
        <dbReference type="ARBA" id="ARBA00066916"/>
    </source>
</evidence>
<dbReference type="Gene3D" id="3.30.2130.30">
    <property type="match status" value="2"/>
</dbReference>
<evidence type="ECO:0000256" key="3">
    <source>
        <dbReference type="ARBA" id="ARBA00022490"/>
    </source>
</evidence>
<evidence type="ECO:0000256" key="17">
    <source>
        <dbReference type="PROSITE-ProRule" id="PRU00529"/>
    </source>
</evidence>
<dbReference type="PROSITE" id="PS01261">
    <property type="entry name" value="UPF0020"/>
    <property type="match status" value="1"/>
</dbReference>
<comment type="catalytic activity">
    <reaction evidence="10">
        <text>guanosine(7) in tRNA + S-adenosyl-L-methionine = N(2)-methylguanosine(7) in tRNA + S-adenosyl-L-homocysteine + H(+)</text>
        <dbReference type="Rhea" id="RHEA:83419"/>
        <dbReference type="Rhea" id="RHEA-COMP:20126"/>
        <dbReference type="Rhea" id="RHEA-COMP:20127"/>
        <dbReference type="ChEBI" id="CHEBI:15378"/>
        <dbReference type="ChEBI" id="CHEBI:57856"/>
        <dbReference type="ChEBI" id="CHEBI:59789"/>
        <dbReference type="ChEBI" id="CHEBI:74269"/>
        <dbReference type="ChEBI" id="CHEBI:74481"/>
    </reaction>
    <physiologicalReaction direction="left-to-right" evidence="10">
        <dbReference type="Rhea" id="RHEA:83420"/>
    </physiologicalReaction>
</comment>
<dbReference type="GO" id="GO:0030488">
    <property type="term" value="P:tRNA methylation"/>
    <property type="evidence" value="ECO:0007669"/>
    <property type="project" value="Ensembl"/>
</dbReference>
<dbReference type="SMART" id="SM00981">
    <property type="entry name" value="THUMP"/>
    <property type="match status" value="1"/>
</dbReference>
<evidence type="ECO:0000256" key="6">
    <source>
        <dbReference type="ARBA" id="ARBA00022679"/>
    </source>
</evidence>
<comment type="function">
    <text evidence="11">Catalytic subunit of the THUMPD3-TRM112 methyltransferase complex, that specifically mediates the S-adenosyl-L-methionine-dependent N(2)-methylation of guanosine nucleotide at position 6 (m2G6) in tRNAs. This is one of the major tRNA (guanine-N(2))-methyltransferases. Also catalyzes the S-adenosyl-L-methionine-dependent N(2)-methylation of guanosine nucleotide at position 7 of tRNA(Trp).</text>
</comment>
<organism evidence="20">
    <name type="scientific">Balaenoptera musculus</name>
    <name type="common">Blue whale</name>
    <dbReference type="NCBI Taxonomy" id="9771"/>
    <lineage>
        <taxon>Eukaryota</taxon>
        <taxon>Metazoa</taxon>
        <taxon>Chordata</taxon>
        <taxon>Craniata</taxon>
        <taxon>Vertebrata</taxon>
        <taxon>Euteleostomi</taxon>
        <taxon>Mammalia</taxon>
        <taxon>Eutheria</taxon>
        <taxon>Laurasiatheria</taxon>
        <taxon>Artiodactyla</taxon>
        <taxon>Whippomorpha</taxon>
        <taxon>Cetacea</taxon>
        <taxon>Mysticeti</taxon>
        <taxon>Balaenopteridae</taxon>
        <taxon>Balaenoptera</taxon>
    </lineage>
</organism>
<proteinExistence type="inferred from homology"/>
<keyword evidence="6" id="KW-0808">Transferase</keyword>
<evidence type="ECO:0000259" key="19">
    <source>
        <dbReference type="PROSITE" id="PS51165"/>
    </source>
</evidence>
<keyword evidence="4" id="KW-0820">tRNA-binding</keyword>
<evidence type="ECO:0000256" key="2">
    <source>
        <dbReference type="ARBA" id="ARBA00008361"/>
    </source>
</evidence>
<dbReference type="PANTHER" id="PTHR14911:SF13">
    <property type="entry name" value="TRNA (GUANINE(6)-N2)-METHYLTRANSFERASE THUMP3"/>
    <property type="match status" value="1"/>
</dbReference>
<dbReference type="FunFam" id="3.30.2130.30:FF:000004">
    <property type="entry name" value="THUMP domain-containing protein 3 isoform X1"/>
    <property type="match status" value="1"/>
</dbReference>
<feature type="compositionally biased region" description="Basic and acidic residues" evidence="18">
    <location>
        <begin position="155"/>
        <end position="168"/>
    </location>
</feature>
<evidence type="ECO:0000256" key="16">
    <source>
        <dbReference type="ARBA" id="ARBA00083737"/>
    </source>
</evidence>
<dbReference type="GeneTree" id="ENSGT00530000063557"/>
<evidence type="ECO:0000256" key="8">
    <source>
        <dbReference type="ARBA" id="ARBA00022694"/>
    </source>
</evidence>
<dbReference type="OMA" id="PIDAIQW"/>
<evidence type="ECO:0000256" key="4">
    <source>
        <dbReference type="ARBA" id="ARBA00022555"/>
    </source>
</evidence>
<dbReference type="Gene3D" id="3.40.50.150">
    <property type="entry name" value="Vaccinia Virus protein VP39"/>
    <property type="match status" value="1"/>
</dbReference>
<evidence type="ECO:0000256" key="18">
    <source>
        <dbReference type="SAM" id="MobiDB-lite"/>
    </source>
</evidence>
<dbReference type="CDD" id="cd11715">
    <property type="entry name" value="THUMP_AdoMetMT"/>
    <property type="match status" value="1"/>
</dbReference>
<sequence>MSDVQEATNQLLDVNLHENQRSVQVTESGLRSESEHLQVTIGATVPTGFEQTAADEVREKLGSSCKISKDRGKIYFDISVESLAQVHCLRSVDNLFVVVQEFKDYQFKETKEEVLKDFEDLAGKLPWSDPLKIWKINTCFKKKKTKHKKINQNSSKEKIESGRGDKTDERDIKKEFTNNVLDSQILDYYENPAIKEEISALVGDDLTSCKDETEESSKEETDPEVLKFRVTCNRAGEKHCFSSNEAARDFGGAVQDYFKWKADMTNFDVEVLLNIHDNEIVVGIALTEESLHRRNITHFGPTTLRSTLAYGMLRLCAPQPTDIIVDPMCGTGAISIEGATEWSNCYHIAGDNNPLAVNRAANNISSLLTKSQVKEGKLSWGLPIDTIQWDICNLPLRTGSVDIIVTDMPFGKRMGSKKRNWNLYPACLQEMSRVCRPGTGQAVLLTQDKKCFTKALSGMGHLWRKVHTVWVNIGGLHAAVYLLKRTPQTFVHLQNKMEKDLLGNAKTEDD</sequence>
<evidence type="ECO:0000313" key="20">
    <source>
        <dbReference type="Ensembl" id="ENSBMSP00010030703.1"/>
    </source>
</evidence>
<dbReference type="GO" id="GO:0000049">
    <property type="term" value="F:tRNA binding"/>
    <property type="evidence" value="ECO:0007669"/>
    <property type="project" value="UniProtKB-KW"/>
</dbReference>
<comment type="subunit">
    <text evidence="12">Part of the heterodimeric THUMPD3-TRM112 methyltransferase complex; this complex forms an active tRNA methyltransferase, where TRMT112 acts as an activator of the catalytic subunit THUMPD3.</text>
</comment>
<dbReference type="SUPFAM" id="SSF143437">
    <property type="entry name" value="THUMP domain-like"/>
    <property type="match status" value="1"/>
</dbReference>
<dbReference type="Pfam" id="PF02926">
    <property type="entry name" value="THUMP"/>
    <property type="match status" value="1"/>
</dbReference>
<feature type="region of interest" description="Disordered" evidence="18">
    <location>
        <begin position="147"/>
        <end position="168"/>
    </location>
</feature>
<dbReference type="FunFam" id="3.40.50.150:FF:000073">
    <property type="entry name" value="THUMP domain containing 3"/>
    <property type="match status" value="1"/>
</dbReference>
<evidence type="ECO:0000256" key="7">
    <source>
        <dbReference type="ARBA" id="ARBA00022691"/>
    </source>
</evidence>
<evidence type="ECO:0000256" key="10">
    <source>
        <dbReference type="ARBA" id="ARBA00052917"/>
    </source>
</evidence>
<dbReference type="GO" id="GO:0160117">
    <property type="term" value="F:tRNA (guanine(6)-N2)-methyltransferase activity"/>
    <property type="evidence" value="ECO:0007669"/>
    <property type="project" value="UniProtKB-EC"/>
</dbReference>
<feature type="domain" description="THUMP" evidence="19">
    <location>
        <begin position="182"/>
        <end position="286"/>
    </location>
</feature>
<evidence type="ECO:0000256" key="1">
    <source>
        <dbReference type="ARBA" id="ARBA00004496"/>
    </source>
</evidence>
<evidence type="ECO:0000256" key="9">
    <source>
        <dbReference type="ARBA" id="ARBA00022884"/>
    </source>
</evidence>
<dbReference type="GO" id="GO:0005730">
    <property type="term" value="C:nucleolus"/>
    <property type="evidence" value="ECO:0007669"/>
    <property type="project" value="Ensembl"/>
</dbReference>
<dbReference type="PROSITE" id="PS51165">
    <property type="entry name" value="THUMP"/>
    <property type="match status" value="1"/>
</dbReference>
<dbReference type="SUPFAM" id="SSF53335">
    <property type="entry name" value="S-adenosyl-L-methionine-dependent methyltransferases"/>
    <property type="match status" value="1"/>
</dbReference>
<keyword evidence="3" id="KW-0963">Cytoplasm</keyword>
<keyword evidence="7" id="KW-0949">S-adenosyl-L-methionine</keyword>
<dbReference type="PANTHER" id="PTHR14911">
    <property type="entry name" value="THUMP DOMAIN-CONTAINING"/>
    <property type="match status" value="1"/>
</dbReference>
<reference evidence="20" key="1">
    <citation type="submission" date="2023-09" db="UniProtKB">
        <authorList>
            <consortium name="Ensembl"/>
        </authorList>
    </citation>
    <scope>IDENTIFICATION</scope>
</reference>
<dbReference type="GO" id="GO:0043527">
    <property type="term" value="C:tRNA methyltransferase complex"/>
    <property type="evidence" value="ECO:0007669"/>
    <property type="project" value="Ensembl"/>
</dbReference>
<dbReference type="FunFam" id="3.30.2130.30:FF:000007">
    <property type="entry name" value="THUMP domain-containing protein 3 isoform X1"/>
    <property type="match status" value="1"/>
</dbReference>
<dbReference type="GO" id="GO:0005829">
    <property type="term" value="C:cytosol"/>
    <property type="evidence" value="ECO:0007669"/>
    <property type="project" value="Ensembl"/>
</dbReference>
<dbReference type="InterPro" id="IPR053943">
    <property type="entry name" value="RlmKL-like_Mtase_CS"/>
</dbReference>
<dbReference type="EC" id="2.1.1.256" evidence="13"/>
<evidence type="ECO:0000256" key="14">
    <source>
        <dbReference type="ARBA" id="ARBA00074128"/>
    </source>
</evidence>
<comment type="subcellular location">
    <subcellularLocation>
        <location evidence="1">Cytoplasm</location>
    </subcellularLocation>
</comment>
<keyword evidence="9 17" id="KW-0694">RNA-binding</keyword>
<name>A0A8C0I7H9_BALMU</name>
<evidence type="ECO:0000256" key="5">
    <source>
        <dbReference type="ARBA" id="ARBA00022603"/>
    </source>
</evidence>
<comment type="similarity">
    <text evidence="2">Belongs to the methyltransferase superfamily.</text>
</comment>
<dbReference type="InterPro" id="IPR029063">
    <property type="entry name" value="SAM-dependent_MTases_sf"/>
</dbReference>
<protein>
    <recommendedName>
        <fullName evidence="14">tRNA (guanine(6)-N(2))-methyltransferase THUMP3</fullName>
        <ecNumber evidence="13">2.1.1.256</ecNumber>
    </recommendedName>
    <alternativeName>
        <fullName evidence="15">THUMP domain-containing protein 3</fullName>
    </alternativeName>
    <alternativeName>
        <fullName evidence="16">tRNA(Trp) (guanine(7)-N(2))-methyltransferase THUMP3</fullName>
    </alternativeName>
</protein>
<dbReference type="GO" id="GO:0160118">
    <property type="term" value="F:tRNA (guanine(7)-N2)-methyltransferase activity"/>
    <property type="evidence" value="ECO:0007669"/>
    <property type="project" value="Ensembl"/>
</dbReference>
<dbReference type="AlphaFoldDB" id="A0A8C0I7H9"/>
<keyword evidence="5" id="KW-0489">Methyltransferase</keyword>
<evidence type="ECO:0000256" key="15">
    <source>
        <dbReference type="ARBA" id="ARBA00077986"/>
    </source>
</evidence>
<dbReference type="Ensembl" id="ENSBMST00010033765.1">
    <property type="protein sequence ID" value="ENSBMSP00010030703.1"/>
    <property type="gene ID" value="ENSBMSG00010022188.1"/>
</dbReference>
<dbReference type="InterPro" id="IPR000241">
    <property type="entry name" value="RlmKL-like_Mtase"/>
</dbReference>
<dbReference type="InterPro" id="IPR004114">
    <property type="entry name" value="THUMP_dom"/>
</dbReference>
<keyword evidence="8" id="KW-0819">tRNA processing</keyword>
<gene>
    <name evidence="20" type="primary">THUMPD3</name>
</gene>
<evidence type="ECO:0000256" key="11">
    <source>
        <dbReference type="ARBA" id="ARBA00059676"/>
    </source>
</evidence>
<accession>A0A8C0I7H9</accession>